<organism evidence="10 11">
    <name type="scientific">Heliomicrobium gestii</name>
    <name type="common">Heliobacterium gestii</name>
    <dbReference type="NCBI Taxonomy" id="2699"/>
    <lineage>
        <taxon>Bacteria</taxon>
        <taxon>Bacillati</taxon>
        <taxon>Bacillota</taxon>
        <taxon>Clostridia</taxon>
        <taxon>Eubacteriales</taxon>
        <taxon>Heliobacteriaceae</taxon>
        <taxon>Heliomicrobium</taxon>
    </lineage>
</organism>
<dbReference type="PROSITE" id="PS00496">
    <property type="entry name" value="PII_GLNB_UMP"/>
    <property type="match status" value="1"/>
</dbReference>
<keyword evidence="6" id="KW-0804">Transcription</keyword>
<evidence type="ECO:0000256" key="1">
    <source>
        <dbReference type="ARBA" id="ARBA00011233"/>
    </source>
</evidence>
<dbReference type="Proteomes" id="UP000471031">
    <property type="component" value="Unassembled WGS sequence"/>
</dbReference>
<dbReference type="PANTHER" id="PTHR30115">
    <property type="entry name" value="NITROGEN REGULATORY PROTEIN P-II"/>
    <property type="match status" value="1"/>
</dbReference>
<dbReference type="PIRSF" id="PIRSF039144">
    <property type="entry name" value="GlnB"/>
    <property type="match status" value="1"/>
</dbReference>
<dbReference type="GO" id="GO:0005524">
    <property type="term" value="F:ATP binding"/>
    <property type="evidence" value="ECO:0007669"/>
    <property type="project" value="TreeGrafter"/>
</dbReference>
<evidence type="ECO:0000256" key="9">
    <source>
        <dbReference type="RuleBase" id="RU003936"/>
    </source>
</evidence>
<gene>
    <name evidence="10" type="ORF">GTO89_07310</name>
</gene>
<evidence type="ECO:0000313" key="11">
    <source>
        <dbReference type="Proteomes" id="UP000471031"/>
    </source>
</evidence>
<protein>
    <recommendedName>
        <fullName evidence="2">Nitrogen regulatory protein P-II</fullName>
    </recommendedName>
</protein>
<dbReference type="PRINTS" id="PR00340">
    <property type="entry name" value="PIIGLNB"/>
</dbReference>
<keyword evidence="3 8" id="KW-0597">Phosphoprotein</keyword>
<dbReference type="PANTHER" id="PTHR30115:SF11">
    <property type="entry name" value="NITROGEN REGULATORY PROTEIN P-II HOMOLOG"/>
    <property type="match status" value="1"/>
</dbReference>
<dbReference type="Gene3D" id="3.30.70.120">
    <property type="match status" value="1"/>
</dbReference>
<keyword evidence="11" id="KW-1185">Reference proteome</keyword>
<dbReference type="InterPro" id="IPR015867">
    <property type="entry name" value="N-reg_PII/ATP_PRibTrfase_C"/>
</dbReference>
<evidence type="ECO:0000256" key="7">
    <source>
        <dbReference type="PIRSR" id="PIRSR039144-50"/>
    </source>
</evidence>
<dbReference type="InterPro" id="IPR002187">
    <property type="entry name" value="N-reg_PII"/>
</dbReference>
<dbReference type="EMBL" id="WXEX01000005">
    <property type="protein sequence ID" value="MZP42846.1"/>
    <property type="molecule type" value="Genomic_DNA"/>
</dbReference>
<evidence type="ECO:0000313" key="10">
    <source>
        <dbReference type="EMBL" id="MZP42846.1"/>
    </source>
</evidence>
<dbReference type="Pfam" id="PF00543">
    <property type="entry name" value="P-II"/>
    <property type="match status" value="1"/>
</dbReference>
<reference evidence="10 11" key="1">
    <citation type="submission" date="2020-01" db="EMBL/GenBank/DDBJ databases">
        <title>Whole genome sequence of Heliobacterium gestii DSM 11169.</title>
        <authorList>
            <person name="Kyndt J.A."/>
            <person name="Meyer T.E."/>
        </authorList>
    </citation>
    <scope>NUCLEOTIDE SEQUENCE [LARGE SCALE GENOMIC DNA]</scope>
    <source>
        <strain evidence="10 11">DSM 11169</strain>
    </source>
</reference>
<evidence type="ECO:0000256" key="4">
    <source>
        <dbReference type="ARBA" id="ARBA00022741"/>
    </source>
</evidence>
<keyword evidence="5" id="KW-0805">Transcription regulation</keyword>
<keyword evidence="4" id="KW-0547">Nucleotide-binding</keyword>
<comment type="similarity">
    <text evidence="9">Belongs to the P(II) protein family.</text>
</comment>
<feature type="modified residue" description="O-UMP-tyrosine" evidence="7">
    <location>
        <position position="51"/>
    </location>
</feature>
<evidence type="ECO:0000256" key="6">
    <source>
        <dbReference type="ARBA" id="ARBA00023163"/>
    </source>
</evidence>
<dbReference type="PROSITE" id="PS51343">
    <property type="entry name" value="PII_GLNB_DOM"/>
    <property type="match status" value="1"/>
</dbReference>
<dbReference type="GO" id="GO:0030234">
    <property type="term" value="F:enzyme regulator activity"/>
    <property type="evidence" value="ECO:0007669"/>
    <property type="project" value="InterPro"/>
</dbReference>
<comment type="caution">
    <text evidence="10">The sequence shown here is derived from an EMBL/GenBank/DDBJ whole genome shotgun (WGS) entry which is preliminary data.</text>
</comment>
<dbReference type="GO" id="GO:0006808">
    <property type="term" value="P:regulation of nitrogen utilization"/>
    <property type="evidence" value="ECO:0007669"/>
    <property type="project" value="InterPro"/>
</dbReference>
<dbReference type="OrthoDB" id="9802729at2"/>
<evidence type="ECO:0000256" key="8">
    <source>
        <dbReference type="PIRSR" id="PIRSR602187-50"/>
    </source>
</evidence>
<dbReference type="SMART" id="SM00938">
    <property type="entry name" value="P-II"/>
    <property type="match status" value="1"/>
</dbReference>
<evidence type="ECO:0000256" key="2">
    <source>
        <dbReference type="ARBA" id="ARBA00015681"/>
    </source>
</evidence>
<sequence length="112" mass="12166">MKKIEAIIRPTKLDEVKEALNRIGVRGMTVTQVAGCGLQKGKKGFYRGSEYTIDLLPKVKVEVVVADNLVDELVKVIADQVRSGEIGDGKIFVSPIENAVRIRTGETGDVAL</sequence>
<dbReference type="SUPFAM" id="SSF54913">
    <property type="entry name" value="GlnB-like"/>
    <property type="match status" value="1"/>
</dbReference>
<dbReference type="RefSeq" id="WP_161261419.1">
    <property type="nucleotide sequence ID" value="NZ_JAFBDC010000004.1"/>
</dbReference>
<comment type="subunit">
    <text evidence="1">Homotrimer.</text>
</comment>
<evidence type="ECO:0000256" key="5">
    <source>
        <dbReference type="ARBA" id="ARBA00023015"/>
    </source>
</evidence>
<dbReference type="InterPro" id="IPR002332">
    <property type="entry name" value="N-reg_PII_urydylation_site"/>
</dbReference>
<dbReference type="InterPro" id="IPR011322">
    <property type="entry name" value="N-reg_PII-like_a/b"/>
</dbReference>
<proteinExistence type="inferred from homology"/>
<dbReference type="InterPro" id="IPR017918">
    <property type="entry name" value="N-reg_PII_CS"/>
</dbReference>
<evidence type="ECO:0000256" key="3">
    <source>
        <dbReference type="ARBA" id="ARBA00022553"/>
    </source>
</evidence>
<name>A0A845LIZ9_HELGE</name>
<accession>A0A845LIZ9</accession>
<dbReference type="PROSITE" id="PS00638">
    <property type="entry name" value="PII_GLNB_CTER"/>
    <property type="match status" value="1"/>
</dbReference>
<dbReference type="AlphaFoldDB" id="A0A845LIZ9"/>
<dbReference type="GO" id="GO:0005829">
    <property type="term" value="C:cytosol"/>
    <property type="evidence" value="ECO:0007669"/>
    <property type="project" value="TreeGrafter"/>
</dbReference>